<name>W1VHX1_9ACTO</name>
<keyword evidence="1" id="KW-1133">Transmembrane helix</keyword>
<sequence length="42" mass="4891">MLVPIVSILQSLLSLYILVLLGRVVLDWIQVFSRQWRPRGLV</sequence>
<gene>
    <name evidence="2" type="ORF">Q605_AUC00468G0001</name>
</gene>
<evidence type="ECO:0000313" key="2">
    <source>
        <dbReference type="EMBL" id="ETJ05628.1"/>
    </source>
</evidence>
<organism evidence="2 3">
    <name type="scientific">Actinomyces urogenitalis DORA_12</name>
    <dbReference type="NCBI Taxonomy" id="1403939"/>
    <lineage>
        <taxon>Bacteria</taxon>
        <taxon>Bacillati</taxon>
        <taxon>Actinomycetota</taxon>
        <taxon>Actinomycetes</taxon>
        <taxon>Actinomycetales</taxon>
        <taxon>Actinomycetaceae</taxon>
        <taxon>Actinomyces</taxon>
    </lineage>
</organism>
<comment type="caution">
    <text evidence="2">The sequence shown here is derived from an EMBL/GenBank/DDBJ whole genome shotgun (WGS) entry which is preliminary data.</text>
</comment>
<keyword evidence="1" id="KW-0812">Transmembrane</keyword>
<evidence type="ECO:0000256" key="1">
    <source>
        <dbReference type="SAM" id="Phobius"/>
    </source>
</evidence>
<dbReference type="EMBL" id="AZLV01000468">
    <property type="protein sequence ID" value="ETJ05628.1"/>
    <property type="molecule type" value="Genomic_DNA"/>
</dbReference>
<reference evidence="2 3" key="1">
    <citation type="submission" date="2013-12" db="EMBL/GenBank/DDBJ databases">
        <title>A Varibaculum cambriense genome reconstructed from a premature infant gut community with otherwise low bacterial novelty that shifts toward anaerobic metabolism during the third week of life.</title>
        <authorList>
            <person name="Brown C.T."/>
            <person name="Sharon I."/>
            <person name="Thomas B.C."/>
            <person name="Castelle C.J."/>
            <person name="Morowitz M.J."/>
            <person name="Banfield J.F."/>
        </authorList>
    </citation>
    <scope>NUCLEOTIDE SEQUENCE [LARGE SCALE GENOMIC DNA]</scope>
    <source>
        <strain evidence="3">DORA_12</strain>
    </source>
</reference>
<proteinExistence type="predicted"/>
<dbReference type="AlphaFoldDB" id="W1VHX1"/>
<keyword evidence="1" id="KW-0472">Membrane</keyword>
<dbReference type="Proteomes" id="UP000018852">
    <property type="component" value="Unassembled WGS sequence"/>
</dbReference>
<protein>
    <submittedName>
        <fullName evidence="2">Putative integral membrane protein</fullName>
    </submittedName>
</protein>
<accession>W1VHX1</accession>
<feature type="transmembrane region" description="Helical" evidence="1">
    <location>
        <begin position="6"/>
        <end position="29"/>
    </location>
</feature>
<evidence type="ECO:0000313" key="3">
    <source>
        <dbReference type="Proteomes" id="UP000018852"/>
    </source>
</evidence>
<feature type="non-terminal residue" evidence="2">
    <location>
        <position position="42"/>
    </location>
</feature>